<keyword evidence="2" id="KW-1185">Reference proteome</keyword>
<dbReference type="EMBL" id="JBIRGQ010000014">
    <property type="protein sequence ID" value="MFH8551722.1"/>
    <property type="molecule type" value="Genomic_DNA"/>
</dbReference>
<dbReference type="Proteomes" id="UP001610818">
    <property type="component" value="Unassembled WGS sequence"/>
</dbReference>
<reference evidence="1 2" key="1">
    <citation type="submission" date="2024-10" db="EMBL/GenBank/DDBJ databases">
        <title>The Natural Products Discovery Center: Release of the First 8490 Sequenced Strains for Exploring Actinobacteria Biosynthetic Diversity.</title>
        <authorList>
            <person name="Kalkreuter E."/>
            <person name="Kautsar S.A."/>
            <person name="Yang D."/>
            <person name="Bader C.D."/>
            <person name="Teijaro C.N."/>
            <person name="Fluegel L."/>
            <person name="Davis C.M."/>
            <person name="Simpson J.R."/>
            <person name="Lauterbach L."/>
            <person name="Steele A.D."/>
            <person name="Gui C."/>
            <person name="Meng S."/>
            <person name="Li G."/>
            <person name="Viehrig K."/>
            <person name="Ye F."/>
            <person name="Su P."/>
            <person name="Kiefer A.F."/>
            <person name="Nichols A."/>
            <person name="Cepeda A.J."/>
            <person name="Yan W."/>
            <person name="Fan B."/>
            <person name="Jiang Y."/>
            <person name="Adhikari A."/>
            <person name="Zheng C.-J."/>
            <person name="Schuster L."/>
            <person name="Cowan T.M."/>
            <person name="Smanski M.J."/>
            <person name="Chevrette M.G."/>
            <person name="De Carvalho L.P.S."/>
            <person name="Shen B."/>
        </authorList>
    </citation>
    <scope>NUCLEOTIDE SEQUENCE [LARGE SCALE GENOMIC DNA]</scope>
    <source>
        <strain evidence="1 2">NPDC017990</strain>
    </source>
</reference>
<evidence type="ECO:0000313" key="1">
    <source>
        <dbReference type="EMBL" id="MFH8551722.1"/>
    </source>
</evidence>
<name>A0ABW7R388_9ACTN</name>
<proteinExistence type="predicted"/>
<organism evidence="1 2">
    <name type="scientific">Streptomyces longisporoflavus</name>
    <dbReference type="NCBI Taxonomy" id="28044"/>
    <lineage>
        <taxon>Bacteria</taxon>
        <taxon>Bacillati</taxon>
        <taxon>Actinomycetota</taxon>
        <taxon>Actinomycetes</taxon>
        <taxon>Kitasatosporales</taxon>
        <taxon>Streptomycetaceae</taxon>
        <taxon>Streptomyces</taxon>
    </lineage>
</organism>
<sequence>MAGEASAETLIVAALSLVMSAVTLSWQVASHLLAGARVRCELSLAIHDDSDPVPSIVATVADRKKTNLEGLQTEDSQIYVHDAFSIVVRNRGRSPVSVSSPYLSVGRGYWGASPLRVRYLGFQMIAGTCRLEPGEAKTWLVPMWDVIDSIRENHPERPVTCRAAVLLGTGRWVKARRANTWTVPAEMTQLRPNPPA</sequence>
<gene>
    <name evidence="1" type="ORF">ACH4F9_42780</name>
</gene>
<accession>A0ABW7R388</accession>
<protein>
    <submittedName>
        <fullName evidence="1">Uncharacterized protein</fullName>
    </submittedName>
</protein>
<comment type="caution">
    <text evidence="1">The sequence shown here is derived from an EMBL/GenBank/DDBJ whole genome shotgun (WGS) entry which is preliminary data.</text>
</comment>
<evidence type="ECO:0000313" key="2">
    <source>
        <dbReference type="Proteomes" id="UP001610818"/>
    </source>
</evidence>
<dbReference type="RefSeq" id="WP_397718779.1">
    <property type="nucleotide sequence ID" value="NZ_JBIRGN010000014.1"/>
</dbReference>